<feature type="domain" description="Helicase C-terminal" evidence="6">
    <location>
        <begin position="637"/>
        <end position="788"/>
    </location>
</feature>
<feature type="domain" description="Helicase ATP-binding" evidence="5">
    <location>
        <begin position="200"/>
        <end position="415"/>
    </location>
</feature>
<dbReference type="PANTHER" id="PTHR10799">
    <property type="entry name" value="SNF2/RAD54 HELICASE FAMILY"/>
    <property type="match status" value="1"/>
</dbReference>
<dbReference type="InterPro" id="IPR027417">
    <property type="entry name" value="P-loop_NTPase"/>
</dbReference>
<dbReference type="Pfam" id="PF00271">
    <property type="entry name" value="Helicase_C"/>
    <property type="match status" value="1"/>
</dbReference>
<feature type="compositionally biased region" description="Acidic residues" evidence="4">
    <location>
        <begin position="880"/>
        <end position="896"/>
    </location>
</feature>
<feature type="compositionally biased region" description="Basic and acidic residues" evidence="4">
    <location>
        <begin position="512"/>
        <end position="529"/>
    </location>
</feature>
<dbReference type="SMART" id="SM00490">
    <property type="entry name" value="HELICc"/>
    <property type="match status" value="1"/>
</dbReference>
<dbReference type="Gene3D" id="3.40.50.10810">
    <property type="entry name" value="Tandem AAA-ATPase domain"/>
    <property type="match status" value="1"/>
</dbReference>
<evidence type="ECO:0000256" key="1">
    <source>
        <dbReference type="ARBA" id="ARBA00022741"/>
    </source>
</evidence>
<dbReference type="Gene3D" id="3.40.50.300">
    <property type="entry name" value="P-loop containing nucleotide triphosphate hydrolases"/>
    <property type="match status" value="1"/>
</dbReference>
<feature type="compositionally biased region" description="Basic residues" evidence="4">
    <location>
        <begin position="294"/>
        <end position="315"/>
    </location>
</feature>
<keyword evidence="3" id="KW-0067">ATP-binding</keyword>
<dbReference type="OrthoDB" id="5857104at2759"/>
<feature type="region of interest" description="Disordered" evidence="4">
    <location>
        <begin position="92"/>
        <end position="144"/>
    </location>
</feature>
<dbReference type="InterPro" id="IPR001650">
    <property type="entry name" value="Helicase_C-like"/>
</dbReference>
<feature type="compositionally biased region" description="Low complexity" evidence="4">
    <location>
        <begin position="20"/>
        <end position="35"/>
    </location>
</feature>
<dbReference type="GO" id="GO:0016787">
    <property type="term" value="F:hydrolase activity"/>
    <property type="evidence" value="ECO:0007669"/>
    <property type="project" value="UniProtKB-KW"/>
</dbReference>
<dbReference type="SUPFAM" id="SSF52540">
    <property type="entry name" value="P-loop containing nucleoside triphosphate hydrolases"/>
    <property type="match status" value="2"/>
</dbReference>
<evidence type="ECO:0000256" key="3">
    <source>
        <dbReference type="ARBA" id="ARBA00022840"/>
    </source>
</evidence>
<dbReference type="SMART" id="SM00487">
    <property type="entry name" value="DEXDc"/>
    <property type="match status" value="1"/>
</dbReference>
<dbReference type="InterPro" id="IPR000330">
    <property type="entry name" value="SNF2_N"/>
</dbReference>
<protein>
    <submittedName>
        <fullName evidence="7">Uncharacterized protein</fullName>
    </submittedName>
</protein>
<keyword evidence="2" id="KW-0378">Hydrolase</keyword>
<dbReference type="Proteomes" id="UP000054549">
    <property type="component" value="Unassembled WGS sequence"/>
</dbReference>
<dbReference type="GO" id="GO:0005524">
    <property type="term" value="F:ATP binding"/>
    <property type="evidence" value="ECO:0007669"/>
    <property type="project" value="InterPro"/>
</dbReference>
<dbReference type="InterPro" id="IPR014001">
    <property type="entry name" value="Helicase_ATP-bd"/>
</dbReference>
<dbReference type="HOGENOM" id="CLU_000315_17_3_1"/>
<feature type="compositionally biased region" description="Basic residues" evidence="4">
    <location>
        <begin position="530"/>
        <end position="539"/>
    </location>
</feature>
<gene>
    <name evidence="7" type="ORF">M378DRAFT_127262</name>
</gene>
<keyword evidence="8" id="KW-1185">Reference proteome</keyword>
<dbReference type="STRING" id="946122.A0A0C2SLA3"/>
<evidence type="ECO:0000313" key="7">
    <source>
        <dbReference type="EMBL" id="KIL63960.1"/>
    </source>
</evidence>
<proteinExistence type="predicted"/>
<dbReference type="InterPro" id="IPR038718">
    <property type="entry name" value="SNF2-like_sf"/>
</dbReference>
<dbReference type="InterPro" id="IPR049730">
    <property type="entry name" value="SNF2/RAD54-like_C"/>
</dbReference>
<dbReference type="EMBL" id="KN818254">
    <property type="protein sequence ID" value="KIL63960.1"/>
    <property type="molecule type" value="Genomic_DNA"/>
</dbReference>
<accession>A0A0C2SLA3</accession>
<dbReference type="AlphaFoldDB" id="A0A0C2SLA3"/>
<feature type="region of interest" description="Disordered" evidence="4">
    <location>
        <begin position="1"/>
        <end position="69"/>
    </location>
</feature>
<dbReference type="Pfam" id="PF00176">
    <property type="entry name" value="SNF2-rel_dom"/>
    <property type="match status" value="1"/>
</dbReference>
<feature type="region of interest" description="Disordered" evidence="4">
    <location>
        <begin position="875"/>
        <end position="899"/>
    </location>
</feature>
<organism evidence="7 8">
    <name type="scientific">Amanita muscaria (strain Koide BX008)</name>
    <dbReference type="NCBI Taxonomy" id="946122"/>
    <lineage>
        <taxon>Eukaryota</taxon>
        <taxon>Fungi</taxon>
        <taxon>Dikarya</taxon>
        <taxon>Basidiomycota</taxon>
        <taxon>Agaricomycotina</taxon>
        <taxon>Agaricomycetes</taxon>
        <taxon>Agaricomycetidae</taxon>
        <taxon>Agaricales</taxon>
        <taxon>Pluteineae</taxon>
        <taxon>Amanitaceae</taxon>
        <taxon>Amanita</taxon>
    </lineage>
</organism>
<dbReference type="PROSITE" id="PS51194">
    <property type="entry name" value="HELICASE_CTER"/>
    <property type="match status" value="1"/>
</dbReference>
<evidence type="ECO:0000313" key="8">
    <source>
        <dbReference type="Proteomes" id="UP000054549"/>
    </source>
</evidence>
<evidence type="ECO:0000256" key="4">
    <source>
        <dbReference type="SAM" id="MobiDB-lite"/>
    </source>
</evidence>
<feature type="region of interest" description="Disordered" evidence="4">
    <location>
        <begin position="508"/>
        <end position="542"/>
    </location>
</feature>
<sequence length="931" mass="105544">MSRASSPEESLACGRWPSESVSLPPSSTAPSSPGPYNAEFNTNAQDDIETANNEEEEERLLEDEDTDRRFKRLQFVLDKSAVYSSILKARMEEDRARQQQRKRAQSSTSKEKIRKPSTGTVNGQKLPNKRGRSGNATDEEALDDENYDRAKKKVKGEFGEIIAIGDRNEEEDEPPIFDQPALITGAKLKSYQLEGLQWMVSLDQNGISGILADEMGLGKTLQVIAFSAYLREHQNFKPFLIVCPLSVLHNWIDEYRKFAPKIPVCMYHGTPEERAKLRSTDMALPGTSEYRPNKTTKSRSKQAKTKSSKAKKSKSKRDYEKALDNDETGNEEHAFKNFPIVVTTYEIIIKDRALLAPYEWGYIVVDEGHRLKNLDCKLMREIKKYNSAGRMILTGTPLHNNLAELWSLLNFVLPDIFDDVDAFQEWFNLPTMSTLIGSTRSSQLITSLHAILKPFLLRRMKGDVEMKLPPKKEYVLYAPLTVRQRQAYQFILEGRMREWLIGGGVGSGHGVAVKESRKEAKKANDDDRRRLRGEKKGRKKYADLDGDDDQYFELLERGEIDERGALKSSIPVAKELGKDHQYQSKLKQVNNMRLQNTVMQLRKVCSHPFLFDWPLDQKTHEPVLGRELVNASGKMLVLDRLLRELFDRGHKVLLFSQFTTMLDIVEAWATDYMNWDLCRIDGSTNPQGRRSEMERFQGKDGPRLFLLSTRAGGLGINLTAADTVIFYDQDWNPQMDAQAQDRAHRIGQTRPVLVFRLVSAHTIETKIMQKATEKKKLEALVIAKGKFKKPAAAAGAPSGGAKTMAEMAAALLKLEADKIEVVPPPSDGDETKYQVLSDEELDVLLDRRPEVFVDRGKGWTNVRRLKKTDMEVVKVKTDAQGEEDEQEESEEEEEERAVDVNGKRAAFAVYEAPKENGNVNDALARMLGEDD</sequence>
<feature type="compositionally biased region" description="Acidic residues" evidence="4">
    <location>
        <begin position="46"/>
        <end position="65"/>
    </location>
</feature>
<evidence type="ECO:0000259" key="5">
    <source>
        <dbReference type="PROSITE" id="PS51192"/>
    </source>
</evidence>
<feature type="region of interest" description="Disordered" evidence="4">
    <location>
        <begin position="276"/>
        <end position="326"/>
    </location>
</feature>
<keyword evidence="1" id="KW-0547">Nucleotide-binding</keyword>
<dbReference type="InParanoid" id="A0A0C2SLA3"/>
<name>A0A0C2SLA3_AMAMK</name>
<evidence type="ECO:0000256" key="2">
    <source>
        <dbReference type="ARBA" id="ARBA00022801"/>
    </source>
</evidence>
<dbReference type="CDD" id="cd18793">
    <property type="entry name" value="SF2_C_SNF"/>
    <property type="match status" value="1"/>
</dbReference>
<feature type="compositionally biased region" description="Basic and acidic residues" evidence="4">
    <location>
        <begin position="316"/>
        <end position="326"/>
    </location>
</feature>
<dbReference type="PROSITE" id="PS51192">
    <property type="entry name" value="HELICASE_ATP_BIND_1"/>
    <property type="match status" value="1"/>
</dbReference>
<evidence type="ECO:0000259" key="6">
    <source>
        <dbReference type="PROSITE" id="PS51194"/>
    </source>
</evidence>
<reference evidence="7 8" key="1">
    <citation type="submission" date="2014-04" db="EMBL/GenBank/DDBJ databases">
        <title>Evolutionary Origins and Diversification of the Mycorrhizal Mutualists.</title>
        <authorList>
            <consortium name="DOE Joint Genome Institute"/>
            <consortium name="Mycorrhizal Genomics Consortium"/>
            <person name="Kohler A."/>
            <person name="Kuo A."/>
            <person name="Nagy L.G."/>
            <person name="Floudas D."/>
            <person name="Copeland A."/>
            <person name="Barry K.W."/>
            <person name="Cichocki N."/>
            <person name="Veneault-Fourrey C."/>
            <person name="LaButti K."/>
            <person name="Lindquist E.A."/>
            <person name="Lipzen A."/>
            <person name="Lundell T."/>
            <person name="Morin E."/>
            <person name="Murat C."/>
            <person name="Riley R."/>
            <person name="Ohm R."/>
            <person name="Sun H."/>
            <person name="Tunlid A."/>
            <person name="Henrissat B."/>
            <person name="Grigoriev I.V."/>
            <person name="Hibbett D.S."/>
            <person name="Martin F."/>
        </authorList>
    </citation>
    <scope>NUCLEOTIDE SEQUENCE [LARGE SCALE GENOMIC DNA]</scope>
    <source>
        <strain evidence="7 8">Koide BX008</strain>
    </source>
</reference>